<dbReference type="STRING" id="642492.Clole_1822"/>
<proteinExistence type="predicted"/>
<protein>
    <submittedName>
        <fullName evidence="1">Uncharacterized protein</fullName>
    </submittedName>
</protein>
<sequence>MSKMKVKMVCTRDQETKVVDLPMSEEDLLKIRATVLDRDSIGYIAGADVKCYDETDNEIENIFEFNKSLQ</sequence>
<gene>
    <name evidence="1" type="ordered locus">Clole_1822</name>
</gene>
<reference evidence="1 2" key="1">
    <citation type="journal article" date="2011" name="J. Bacteriol.">
        <title>Complete genome sequence of the cellulose-degrading bacterium Cellulosilyticum lentocellum.</title>
        <authorList>
            <consortium name="US DOE Joint Genome Institute"/>
            <person name="Miller D.A."/>
            <person name="Suen G."/>
            <person name="Bruce D."/>
            <person name="Copeland A."/>
            <person name="Cheng J.F."/>
            <person name="Detter C."/>
            <person name="Goodwin L.A."/>
            <person name="Han C.S."/>
            <person name="Hauser L.J."/>
            <person name="Land M.L."/>
            <person name="Lapidus A."/>
            <person name="Lucas S."/>
            <person name="Meincke L."/>
            <person name="Pitluck S."/>
            <person name="Tapia R."/>
            <person name="Teshima H."/>
            <person name="Woyke T."/>
            <person name="Fox B.G."/>
            <person name="Angert E.R."/>
            <person name="Currie C.R."/>
        </authorList>
    </citation>
    <scope>NUCLEOTIDE SEQUENCE [LARGE SCALE GENOMIC DNA]</scope>
    <source>
        <strain evidence="2">ATCC 49066 / DSM 5427 / NCIMB 11756 / RHM5</strain>
    </source>
</reference>
<accession>F2JN91</accession>
<dbReference type="EMBL" id="CP002582">
    <property type="protein sequence ID" value="ADZ83545.1"/>
    <property type="molecule type" value="Genomic_DNA"/>
</dbReference>
<organism evidence="1 2">
    <name type="scientific">Cellulosilyticum lentocellum (strain ATCC 49066 / DSM 5427 / NCIMB 11756 / RHM5)</name>
    <name type="common">Clostridium lentocellum</name>
    <dbReference type="NCBI Taxonomy" id="642492"/>
    <lineage>
        <taxon>Bacteria</taxon>
        <taxon>Bacillati</taxon>
        <taxon>Bacillota</taxon>
        <taxon>Clostridia</taxon>
        <taxon>Lachnospirales</taxon>
        <taxon>Cellulosilyticaceae</taxon>
        <taxon>Cellulosilyticum</taxon>
    </lineage>
</organism>
<evidence type="ECO:0000313" key="2">
    <source>
        <dbReference type="Proteomes" id="UP000008467"/>
    </source>
</evidence>
<keyword evidence="2" id="KW-1185">Reference proteome</keyword>
<evidence type="ECO:0000313" key="1">
    <source>
        <dbReference type="EMBL" id="ADZ83545.1"/>
    </source>
</evidence>
<dbReference type="KEGG" id="cle:Clole_1822"/>
<name>F2JN91_CELLD</name>
<dbReference type="eggNOG" id="ENOG5030G0B">
    <property type="taxonomic scope" value="Bacteria"/>
</dbReference>
<dbReference type="AlphaFoldDB" id="F2JN91"/>
<dbReference type="Proteomes" id="UP000008467">
    <property type="component" value="Chromosome"/>
</dbReference>
<dbReference type="HOGENOM" id="CLU_2786639_0_0_9"/>